<feature type="region of interest" description="Disordered" evidence="1">
    <location>
        <begin position="46"/>
        <end position="157"/>
    </location>
</feature>
<evidence type="ECO:0000313" key="6">
    <source>
        <dbReference type="Proteomes" id="UP000749309"/>
    </source>
</evidence>
<evidence type="ECO:0000256" key="1">
    <source>
        <dbReference type="SAM" id="MobiDB-lite"/>
    </source>
</evidence>
<feature type="chain" id="PRO_5040192727" description="DUF6594 domain-containing protein" evidence="3">
    <location>
        <begin position="20"/>
        <end position="582"/>
    </location>
</feature>
<evidence type="ECO:0000259" key="4">
    <source>
        <dbReference type="Pfam" id="PF20237"/>
    </source>
</evidence>
<evidence type="ECO:0000256" key="2">
    <source>
        <dbReference type="SAM" id="Phobius"/>
    </source>
</evidence>
<reference evidence="5" key="1">
    <citation type="submission" date="2020-03" db="EMBL/GenBank/DDBJ databases">
        <title>Whole Genome Sequence of Trichophyton interdigitale from India.</title>
        <authorList>
            <person name="Kumar P."/>
        </authorList>
    </citation>
    <scope>NUCLEOTIDE SEQUENCE</scope>
    <source>
        <strain evidence="5">UCMS-IGIB-CI14</strain>
    </source>
</reference>
<accession>A0A9P5CYT5</accession>
<keyword evidence="2" id="KW-0812">Transmembrane</keyword>
<evidence type="ECO:0000256" key="3">
    <source>
        <dbReference type="SAM" id="SignalP"/>
    </source>
</evidence>
<feature type="compositionally biased region" description="Basic and acidic residues" evidence="1">
    <location>
        <begin position="227"/>
        <end position="239"/>
    </location>
</feature>
<dbReference type="Pfam" id="PF20237">
    <property type="entry name" value="DUF6594"/>
    <property type="match status" value="1"/>
</dbReference>
<feature type="transmembrane region" description="Helical" evidence="2">
    <location>
        <begin position="542"/>
        <end position="560"/>
    </location>
</feature>
<feature type="compositionally biased region" description="Low complexity" evidence="1">
    <location>
        <begin position="124"/>
        <end position="150"/>
    </location>
</feature>
<dbReference type="EMBL" id="JAAQVJ010000043">
    <property type="protein sequence ID" value="KAF3898052.1"/>
    <property type="molecule type" value="Genomic_DNA"/>
</dbReference>
<keyword evidence="2" id="KW-1133">Transmembrane helix</keyword>
<keyword evidence="2" id="KW-0472">Membrane</keyword>
<proteinExistence type="predicted"/>
<dbReference type="Proteomes" id="UP000749309">
    <property type="component" value="Unassembled WGS sequence"/>
</dbReference>
<protein>
    <recommendedName>
        <fullName evidence="4">DUF6594 domain-containing protein</fullName>
    </recommendedName>
</protein>
<keyword evidence="3" id="KW-0732">Signal</keyword>
<feature type="signal peptide" evidence="3">
    <location>
        <begin position="1"/>
        <end position="19"/>
    </location>
</feature>
<feature type="compositionally biased region" description="Polar residues" evidence="1">
    <location>
        <begin position="210"/>
        <end position="226"/>
    </location>
</feature>
<comment type="caution">
    <text evidence="5">The sequence shown here is derived from an EMBL/GenBank/DDBJ whole genome shotgun (WGS) entry which is preliminary data.</text>
</comment>
<feature type="transmembrane region" description="Helical" evidence="2">
    <location>
        <begin position="517"/>
        <end position="535"/>
    </location>
</feature>
<dbReference type="PANTHER" id="PTHR34502">
    <property type="entry name" value="DUF6594 DOMAIN-CONTAINING PROTEIN-RELATED"/>
    <property type="match status" value="1"/>
</dbReference>
<sequence length="582" mass="63000">MSGISTSAALVSSFVGCLAGWLHGAGEEQEVEEGLLLRRALAASAVPLQPPPPPPPPPVSGSSLDFSYAIPEAEPAPDHHGYSIFNEPLDAPYEEDREFAAASSSAAARRRAASRASEPAVTLPATAVPIPTSSSSSSSIPATSISTSIPAPVPISTSAAPIEPAAAVFSYLDHPLDEQMQMKPPSSHSRKASEPVLPRAPRPKDHTRKASLSQLLRTVSGGSSSTAKDKEKDKERDLSPSRSSSASKESEYQPITPPDMLFDPINLNIPGSKGMSKSHMAGSYMTDSESLLEGPTSAAPAFMSFSHPESFYMPKSMLSYSMAPPPPTKQQQQQHSDRAPVTEASRRRSQISVPEQFEWTATPETPHHVYRKFERLNHRVLRHLQEEIAQLEDDLITIDDIDAARAGASGSRASSRQKQLAAKYRDQIQDHSVLQNKRTDLLDKIILKTDQYNRALCSFSKVIKNLPAASDDDIDAYRIFLRSPAGASTKSERKLLDQRSDLVTMAPRPASALHSNPLYSTVAAIFAAILFPLLAFGAITEFFGRIVVVSFVAGSFAWWASNGPPGHDYLIEPQDGWKCAVM</sequence>
<feature type="compositionally biased region" description="Basic and acidic residues" evidence="1">
    <location>
        <begin position="335"/>
        <end position="346"/>
    </location>
</feature>
<dbReference type="AlphaFoldDB" id="A0A9P5CYT5"/>
<gene>
    <name evidence="5" type="ORF">GY632_1977</name>
</gene>
<feature type="compositionally biased region" description="Pro residues" evidence="1">
    <location>
        <begin position="48"/>
        <end position="59"/>
    </location>
</feature>
<evidence type="ECO:0000313" key="5">
    <source>
        <dbReference type="EMBL" id="KAF3898052.1"/>
    </source>
</evidence>
<dbReference type="InterPro" id="IPR046529">
    <property type="entry name" value="DUF6594"/>
</dbReference>
<feature type="region of interest" description="Disordered" evidence="1">
    <location>
        <begin position="319"/>
        <end position="352"/>
    </location>
</feature>
<name>A0A9P5CYT5_9EURO</name>
<feature type="domain" description="DUF6594" evidence="4">
    <location>
        <begin position="364"/>
        <end position="515"/>
    </location>
</feature>
<organism evidence="5 6">
    <name type="scientific">Trichophyton interdigitale</name>
    <dbReference type="NCBI Taxonomy" id="101480"/>
    <lineage>
        <taxon>Eukaryota</taxon>
        <taxon>Fungi</taxon>
        <taxon>Dikarya</taxon>
        <taxon>Ascomycota</taxon>
        <taxon>Pezizomycotina</taxon>
        <taxon>Eurotiomycetes</taxon>
        <taxon>Eurotiomycetidae</taxon>
        <taxon>Onygenales</taxon>
        <taxon>Arthrodermataceae</taxon>
        <taxon>Trichophyton</taxon>
    </lineage>
</organism>
<feature type="region of interest" description="Disordered" evidence="1">
    <location>
        <begin position="176"/>
        <end position="262"/>
    </location>
</feature>